<keyword evidence="4" id="KW-1185">Reference proteome</keyword>
<feature type="transmembrane region" description="Helical" evidence="1">
    <location>
        <begin position="392"/>
        <end position="417"/>
    </location>
</feature>
<dbReference type="InterPro" id="IPR000014">
    <property type="entry name" value="PAS"/>
</dbReference>
<feature type="transmembrane region" description="Helical" evidence="1">
    <location>
        <begin position="108"/>
        <end position="125"/>
    </location>
</feature>
<dbReference type="InterPro" id="IPR029787">
    <property type="entry name" value="Nucleotide_cyclase"/>
</dbReference>
<evidence type="ECO:0000313" key="3">
    <source>
        <dbReference type="EMBL" id="EFC37956.1"/>
    </source>
</evidence>
<dbReference type="InterPro" id="IPR035965">
    <property type="entry name" value="PAS-like_dom_sf"/>
</dbReference>
<evidence type="ECO:0000256" key="1">
    <source>
        <dbReference type="SAM" id="Phobius"/>
    </source>
</evidence>
<dbReference type="InterPro" id="IPR057352">
    <property type="entry name" value="TPR_TmcB/C"/>
</dbReference>
<dbReference type="Pfam" id="PF13426">
    <property type="entry name" value="PAS_9"/>
    <property type="match status" value="1"/>
</dbReference>
<dbReference type="SUPFAM" id="SSF55785">
    <property type="entry name" value="PYP-like sensor domain (PAS domain)"/>
    <property type="match status" value="1"/>
</dbReference>
<dbReference type="InterPro" id="IPR052994">
    <property type="entry name" value="Tiny_macrocysts_regulators"/>
</dbReference>
<dbReference type="SMART" id="SM00091">
    <property type="entry name" value="PAS"/>
    <property type="match status" value="1"/>
</dbReference>
<feature type="transmembrane region" description="Helical" evidence="1">
    <location>
        <begin position="157"/>
        <end position="186"/>
    </location>
</feature>
<dbReference type="EMBL" id="GG738912">
    <property type="protein sequence ID" value="EFC37956.1"/>
    <property type="molecule type" value="Genomic_DNA"/>
</dbReference>
<feature type="domain" description="PAS" evidence="2">
    <location>
        <begin position="1392"/>
        <end position="1458"/>
    </location>
</feature>
<proteinExistence type="predicted"/>
<keyword evidence="1" id="KW-1133">Transmembrane helix</keyword>
<feature type="transmembrane region" description="Helical" evidence="1">
    <location>
        <begin position="751"/>
        <end position="773"/>
    </location>
</feature>
<reference evidence="3 4" key="1">
    <citation type="journal article" date="2010" name="Cell">
        <title>The genome of Naegleria gruberi illuminates early eukaryotic versatility.</title>
        <authorList>
            <person name="Fritz-Laylin L.K."/>
            <person name="Prochnik S.E."/>
            <person name="Ginger M.L."/>
            <person name="Dacks J.B."/>
            <person name="Carpenter M.L."/>
            <person name="Field M.C."/>
            <person name="Kuo A."/>
            <person name="Paredez A."/>
            <person name="Chapman J."/>
            <person name="Pham J."/>
            <person name="Shu S."/>
            <person name="Neupane R."/>
            <person name="Cipriano M."/>
            <person name="Mancuso J."/>
            <person name="Tu H."/>
            <person name="Salamov A."/>
            <person name="Lindquist E."/>
            <person name="Shapiro H."/>
            <person name="Lucas S."/>
            <person name="Grigoriev I.V."/>
            <person name="Cande W.Z."/>
            <person name="Fulton C."/>
            <person name="Rokhsar D.S."/>
            <person name="Dawson S.C."/>
        </authorList>
    </citation>
    <scope>NUCLEOTIDE SEQUENCE [LARGE SCALE GENOMIC DNA]</scope>
    <source>
        <strain evidence="3 4">NEG-M</strain>
    </source>
</reference>
<feature type="transmembrane region" description="Helical" evidence="1">
    <location>
        <begin position="303"/>
        <end position="322"/>
    </location>
</feature>
<sequence>MMLNPATYKQSSSSTVDANTAFPLRGGTTTSSDFSDTSSTFRRPSADVAAFSFNTSNPGRNDEISDSVQSSTESMTATSSFINHTKENILTMLVSLQERAPVTGWKNYIFYLMFYIYVLWCQLFVPTVRNFNWGEEGKYVFKVINFPTTLLFDLVPYFGTVGIAAVFMFIVLLTAVLLCSAYYFTIKPSKHAKYVTNSLWYLSFCVKIFALIGTHLLAGFFDCNLSNQISITVSSTSGTSTSTLMSSLNRFSNVGCIESNNDIVIAFSSLTIIVLVIIYPFVEYTTSNCNPQSRLPLTSESSFLWSVLGVCNIIDLVISQSIPIQYSYIAASIHIVISIACCLVIFKSLSFFTHYENAIIQSIYVGRTAVSIGSLISSLSNSGNNSELGGGFVGLAIGLLIIGAVIGFLIQFLILFFRMKQIKNFIIQNSQTESKTQTDEDNLKQLYSCIERMSSVLYADLEDSKRLNSLNMFLKLSLKQGDARISFHFVKGLAQSKMFNNPKALIYSALLVQLYWSEEQSASTLANSFLRKALKNDPSPLERLVIQERIKEVETMSNTKNSLFEIAGQIQKLERYQTSILTLHKDLWKELANEHLNYDSIQKINRNISSLTSECKSTLNSLYFNYKNNKTVIRVYAHFIENFEFNKPLADSLFAEANSLEEEEIKRRRRPSQSKSTKKSLYAASNRVVPNDKYEISSAFHEESSNYDVVENAKIEEMDDAFDNPQIKKETLFLNAISIPKSNSLVRSLSTIYFVFVFVCIVASISLGVIYSYNVKSTVPYVEQVCFPGTVPYALIRSIRACQNWMNTFYFQEVEWPVLNEGYPTITKTVYINDHKNRMNNSIIALKKLIAVGQLGVFTDSIYNDYSSSVYTVNSPTEDSTTPKLYTGTYQTRNTSIVDITNSLIKYAELMMNDYPQSTLLKLENKSLSYNERQLLLNQTSQMEYFNPLTNFNFNYLWANKGTFTTAYEAFCTKYLDSSISIINESVQQFMIYTVSILGIFMAVSFVFLTILLIELASMKKIIKLFERNIKKDIVGKIFHTISAKIKSETVSNSNSLSMDKIKPNLVIIISTLIVLLAACGCIALIFSETYLNSRDSVNIMTRVRLSIQTAVSVERVAFFAQEYYTYFGAEQFTSPTASLRYLIKRPTSFGDMRLWQVRSRFDALVSRVNDGVATASDYMSKLIYGSTDLNLEPIMGIYPSVDKIISIGTDNCTEYMKQNGIAYTYASFKLYCQGLETVFSDFATTAPQLVTDSRRHYAMQQTSAMNGTLLDPFALAMRTNNLLRLSLPLITKYTTFIKEFVKASSSPVVVLTISSACLGISIILICWFIYGTMISNFWTHVHSFRLMLNYVPIDVLDHNEKLRAFALYNKMDGKTETRAKRNTNSEEDEYYNLKVVFNSSVEGTMICSENGEIELFNSSGLRMFGSKSIDILGTSMFDLFDIPCRDVAKRTVAHLVNQCKEQRSDEENANVEILDIEFLRKNQTKFPAKVTIYAVQFAGKTTNILVTFKDVTSEKKSNMLLSDEKKKSDNLLKNILPNQVANRLKSGETFIAEKFDDITCFFSDM</sequence>
<dbReference type="PANTHER" id="PTHR31600:SF2">
    <property type="entry name" value="GAMETE ENRICHED GENE 10 PROTEIN-RELATED"/>
    <property type="match status" value="1"/>
</dbReference>
<dbReference type="RefSeq" id="XP_002670700.1">
    <property type="nucleotide sequence ID" value="XM_002670654.1"/>
</dbReference>
<feature type="transmembrane region" description="Helical" evidence="1">
    <location>
        <begin position="1309"/>
        <end position="1331"/>
    </location>
</feature>
<keyword evidence="1" id="KW-0472">Membrane</keyword>
<protein>
    <submittedName>
        <fullName evidence="3">Predicted protein</fullName>
    </submittedName>
</protein>
<name>D2VYR1_NAEGR</name>
<accession>D2VYR1</accession>
<dbReference type="GeneID" id="8857888"/>
<dbReference type="PANTHER" id="PTHR31600">
    <property type="entry name" value="TINY MACROCYSTS PROTEIN B-RELATED"/>
    <property type="match status" value="1"/>
</dbReference>
<organism evidence="4">
    <name type="scientific">Naegleria gruberi</name>
    <name type="common">Amoeba</name>
    <dbReference type="NCBI Taxonomy" id="5762"/>
    <lineage>
        <taxon>Eukaryota</taxon>
        <taxon>Discoba</taxon>
        <taxon>Heterolobosea</taxon>
        <taxon>Tetramitia</taxon>
        <taxon>Eutetramitia</taxon>
        <taxon>Vahlkampfiidae</taxon>
        <taxon>Naegleria</taxon>
    </lineage>
</organism>
<dbReference type="OMA" id="YVEQVCF"/>
<feature type="transmembrane region" description="Helical" evidence="1">
    <location>
        <begin position="990"/>
        <end position="1014"/>
    </location>
</feature>
<dbReference type="Proteomes" id="UP000006671">
    <property type="component" value="Unassembled WGS sequence"/>
</dbReference>
<dbReference type="Pfam" id="PF25474">
    <property type="entry name" value="TPR_TmcB"/>
    <property type="match status" value="1"/>
</dbReference>
<feature type="transmembrane region" description="Helical" evidence="1">
    <location>
        <begin position="1066"/>
        <end position="1087"/>
    </location>
</feature>
<dbReference type="Gene3D" id="3.30.450.20">
    <property type="entry name" value="PAS domain"/>
    <property type="match status" value="1"/>
</dbReference>
<feature type="transmembrane region" description="Helical" evidence="1">
    <location>
        <begin position="198"/>
        <end position="221"/>
    </location>
</feature>
<dbReference type="KEGG" id="ngr:NAEGRDRAFT_74210"/>
<keyword evidence="1" id="KW-0812">Transmembrane</keyword>
<evidence type="ECO:0000313" key="4">
    <source>
        <dbReference type="Proteomes" id="UP000006671"/>
    </source>
</evidence>
<gene>
    <name evidence="3" type="ORF">NAEGRDRAFT_74210</name>
</gene>
<feature type="transmembrane region" description="Helical" evidence="1">
    <location>
        <begin position="263"/>
        <end position="282"/>
    </location>
</feature>
<dbReference type="Gene3D" id="3.30.70.1230">
    <property type="entry name" value="Nucleotide cyclase"/>
    <property type="match status" value="1"/>
</dbReference>
<feature type="transmembrane region" description="Helical" evidence="1">
    <location>
        <begin position="328"/>
        <end position="346"/>
    </location>
</feature>
<evidence type="ECO:0000259" key="2">
    <source>
        <dbReference type="SMART" id="SM00091"/>
    </source>
</evidence>
<dbReference type="eggNOG" id="KOG1023">
    <property type="taxonomic scope" value="Eukaryota"/>
</dbReference>
<dbReference type="InParanoid" id="D2VYR1"/>
<dbReference type="CDD" id="cd00130">
    <property type="entry name" value="PAS"/>
    <property type="match status" value="1"/>
</dbReference>
<feature type="transmembrane region" description="Helical" evidence="1">
    <location>
        <begin position="358"/>
        <end position="380"/>
    </location>
</feature>
<dbReference type="NCBIfam" id="TIGR00229">
    <property type="entry name" value="sensory_box"/>
    <property type="match status" value="1"/>
</dbReference>
<dbReference type="VEuPathDB" id="AmoebaDB:NAEGRDRAFT_74210"/>